<dbReference type="EMBL" id="CAXDID020000070">
    <property type="protein sequence ID" value="CAL6014239.1"/>
    <property type="molecule type" value="Genomic_DNA"/>
</dbReference>
<dbReference type="InterPro" id="IPR043502">
    <property type="entry name" value="DNA/RNA_pol_sf"/>
</dbReference>
<accession>A0AA86PNH0</accession>
<reference evidence="1" key="1">
    <citation type="submission" date="2023-06" db="EMBL/GenBank/DDBJ databases">
        <authorList>
            <person name="Kurt Z."/>
        </authorList>
    </citation>
    <scope>NUCLEOTIDE SEQUENCE</scope>
</reference>
<protein>
    <submittedName>
        <fullName evidence="1">Putative</fullName>
    </submittedName>
</protein>
<dbReference type="AlphaFoldDB" id="A0AA86PNH0"/>
<proteinExistence type="predicted"/>
<reference evidence="2 3" key="2">
    <citation type="submission" date="2024-07" db="EMBL/GenBank/DDBJ databases">
        <authorList>
            <person name="Akdeniz Z."/>
        </authorList>
    </citation>
    <scope>NUCLEOTIDE SEQUENCE [LARGE SCALE GENOMIC DNA]</scope>
</reference>
<name>A0AA86PNH0_9EUKA</name>
<evidence type="ECO:0000313" key="2">
    <source>
        <dbReference type="EMBL" id="CAL6014239.1"/>
    </source>
</evidence>
<comment type="caution">
    <text evidence="1">The sequence shown here is derived from an EMBL/GenBank/DDBJ whole genome shotgun (WGS) entry which is preliminary data.</text>
</comment>
<evidence type="ECO:0000313" key="1">
    <source>
        <dbReference type="EMBL" id="CAI9938660.1"/>
    </source>
</evidence>
<dbReference type="EMBL" id="CATOUU010000656">
    <property type="protein sequence ID" value="CAI9938660.1"/>
    <property type="molecule type" value="Genomic_DNA"/>
</dbReference>
<keyword evidence="3" id="KW-1185">Reference proteome</keyword>
<gene>
    <name evidence="2" type="ORF">HINF_LOCUS24175</name>
    <name evidence="1" type="ORF">HINF_LOCUS26305</name>
</gene>
<dbReference type="Proteomes" id="UP001642409">
    <property type="component" value="Unassembled WGS sequence"/>
</dbReference>
<sequence length="194" mass="21606">MEAKGYQLTVFADDIQISHDQNVDKDVVFQELSELLQPLGLELALNKCSSTQDGGEITFLGQTFSQSSTVSLAERMTAKIDKYLKVLDASPITNHQKYLFLRSVVLPKVNYAPLVDFAPKTVLETNTVLSTRRFSSTQAISSPSRTCLRRSKPISSQILLRRADQKWSCPHYTTTSCKPSKKQFLLGSVASSKL</sequence>
<dbReference type="SUPFAM" id="SSF56672">
    <property type="entry name" value="DNA/RNA polymerases"/>
    <property type="match status" value="1"/>
</dbReference>
<organism evidence="1">
    <name type="scientific">Hexamita inflata</name>
    <dbReference type="NCBI Taxonomy" id="28002"/>
    <lineage>
        <taxon>Eukaryota</taxon>
        <taxon>Metamonada</taxon>
        <taxon>Diplomonadida</taxon>
        <taxon>Hexamitidae</taxon>
        <taxon>Hexamitinae</taxon>
        <taxon>Hexamita</taxon>
    </lineage>
</organism>
<evidence type="ECO:0000313" key="3">
    <source>
        <dbReference type="Proteomes" id="UP001642409"/>
    </source>
</evidence>